<dbReference type="SUPFAM" id="SSF47473">
    <property type="entry name" value="EF-hand"/>
    <property type="match status" value="1"/>
</dbReference>
<feature type="signal peptide" evidence="2">
    <location>
        <begin position="1"/>
        <end position="24"/>
    </location>
</feature>
<dbReference type="PROSITE" id="PS50222">
    <property type="entry name" value="EF_HAND_2"/>
    <property type="match status" value="1"/>
</dbReference>
<feature type="compositionally biased region" description="Low complexity" evidence="1">
    <location>
        <begin position="33"/>
        <end position="51"/>
    </location>
</feature>
<evidence type="ECO:0000256" key="2">
    <source>
        <dbReference type="SAM" id="SignalP"/>
    </source>
</evidence>
<feature type="domain" description="EF-hand" evidence="3">
    <location>
        <begin position="131"/>
        <end position="166"/>
    </location>
</feature>
<proteinExistence type="predicted"/>
<dbReference type="Pfam" id="PF13202">
    <property type="entry name" value="EF-hand_5"/>
    <property type="match status" value="4"/>
</dbReference>
<evidence type="ECO:0000313" key="4">
    <source>
        <dbReference type="EMBL" id="RWR34099.1"/>
    </source>
</evidence>
<dbReference type="EMBL" id="SAUY01000003">
    <property type="protein sequence ID" value="RWR34099.1"/>
    <property type="molecule type" value="Genomic_DNA"/>
</dbReference>
<organism evidence="4 5">
    <name type="scientific">Paenirhodobacter populi</name>
    <dbReference type="NCBI Taxonomy" id="2306993"/>
    <lineage>
        <taxon>Bacteria</taxon>
        <taxon>Pseudomonadati</taxon>
        <taxon>Pseudomonadota</taxon>
        <taxon>Alphaproteobacteria</taxon>
        <taxon>Rhodobacterales</taxon>
        <taxon>Rhodobacter group</taxon>
        <taxon>Paenirhodobacter</taxon>
    </lineage>
</organism>
<protein>
    <recommendedName>
        <fullName evidence="3">EF-hand domain-containing protein</fullName>
    </recommendedName>
</protein>
<dbReference type="InterPro" id="IPR018247">
    <property type="entry name" value="EF_Hand_1_Ca_BS"/>
</dbReference>
<dbReference type="Proteomes" id="UP000284451">
    <property type="component" value="Unassembled WGS sequence"/>
</dbReference>
<dbReference type="InterPro" id="IPR011992">
    <property type="entry name" value="EF-hand-dom_pair"/>
</dbReference>
<gene>
    <name evidence="4" type="ORF">D2T29_04155</name>
</gene>
<dbReference type="AlphaFoldDB" id="A0A443KMS3"/>
<accession>A0A443KMS3</accession>
<keyword evidence="2" id="KW-0732">Signal</keyword>
<dbReference type="InterPro" id="IPR002048">
    <property type="entry name" value="EF_hand_dom"/>
</dbReference>
<comment type="caution">
    <text evidence="4">The sequence shown here is derived from an EMBL/GenBank/DDBJ whole genome shotgun (WGS) entry which is preliminary data.</text>
</comment>
<evidence type="ECO:0000313" key="5">
    <source>
        <dbReference type="Proteomes" id="UP000284451"/>
    </source>
</evidence>
<dbReference type="PANTHER" id="PTHR10827:SF85">
    <property type="entry name" value="CALCIUM-BINDING PROTEIN"/>
    <property type="match status" value="1"/>
</dbReference>
<evidence type="ECO:0000256" key="1">
    <source>
        <dbReference type="SAM" id="MobiDB-lite"/>
    </source>
</evidence>
<feature type="chain" id="PRO_5019405286" description="EF-hand domain-containing protein" evidence="2">
    <location>
        <begin position="25"/>
        <end position="221"/>
    </location>
</feature>
<feature type="region of interest" description="Disordered" evidence="1">
    <location>
        <begin position="26"/>
        <end position="52"/>
    </location>
</feature>
<sequence length="221" mass="23154">MKPTIRPTLLAGFLALTTAIPALAQEAPPPEVGAGASQPGARPGPARGWPAFDLNRFDADGDGRVSLAEIQEKRRAEAAALDANGDGKLSAEEMVNAEIERLRPRIEARVQARIQALDVDGDGLLSAAELAMPPVPERMFERLDADGDGVVTREEMRAMHERMMPRMQAQGPKGRPGDRGAQQAGRQGPGHGADHGPAGKPGNRPAPADAPPAPPAEGDAN</sequence>
<evidence type="ECO:0000259" key="3">
    <source>
        <dbReference type="PROSITE" id="PS50222"/>
    </source>
</evidence>
<dbReference type="RefSeq" id="WP_128231463.1">
    <property type="nucleotide sequence ID" value="NZ_SAUY01000003.1"/>
</dbReference>
<reference evidence="4 5" key="1">
    <citation type="submission" date="2019-01" db="EMBL/GenBank/DDBJ databases">
        <title>Sinorhodobacter populi sp. nov. isolated from the symptomatic bark tissue of Populus euramericana canker.</title>
        <authorList>
            <person name="Xu G."/>
        </authorList>
    </citation>
    <scope>NUCLEOTIDE SEQUENCE [LARGE SCALE GENOMIC DNA]</scope>
    <source>
        <strain evidence="4 5">07D10-4-3</strain>
    </source>
</reference>
<feature type="compositionally biased region" description="Low complexity" evidence="1">
    <location>
        <begin position="195"/>
        <end position="207"/>
    </location>
</feature>
<reference evidence="4 5" key="2">
    <citation type="submission" date="2019-01" db="EMBL/GenBank/DDBJ databases">
        <authorList>
            <person name="Li Y."/>
        </authorList>
    </citation>
    <scope>NUCLEOTIDE SEQUENCE [LARGE SCALE GENOMIC DNA]</scope>
    <source>
        <strain evidence="4 5">07D10-4-3</strain>
    </source>
</reference>
<dbReference type="Gene3D" id="1.10.238.10">
    <property type="entry name" value="EF-hand"/>
    <property type="match status" value="2"/>
</dbReference>
<dbReference type="PANTHER" id="PTHR10827">
    <property type="entry name" value="RETICULOCALBIN"/>
    <property type="match status" value="1"/>
</dbReference>
<dbReference type="PROSITE" id="PS00018">
    <property type="entry name" value="EF_HAND_1"/>
    <property type="match status" value="3"/>
</dbReference>
<dbReference type="CDD" id="cd00051">
    <property type="entry name" value="EFh"/>
    <property type="match status" value="1"/>
</dbReference>
<dbReference type="GO" id="GO:0005509">
    <property type="term" value="F:calcium ion binding"/>
    <property type="evidence" value="ECO:0007669"/>
    <property type="project" value="InterPro"/>
</dbReference>
<feature type="region of interest" description="Disordered" evidence="1">
    <location>
        <begin position="157"/>
        <end position="221"/>
    </location>
</feature>
<name>A0A443KMS3_9RHOB</name>